<evidence type="ECO:0000313" key="2">
    <source>
        <dbReference type="EMBL" id="MEG3436893.1"/>
    </source>
</evidence>
<dbReference type="EMBL" id="JBAFSM010000011">
    <property type="protein sequence ID" value="MEG3436893.1"/>
    <property type="molecule type" value="Genomic_DNA"/>
</dbReference>
<protein>
    <submittedName>
        <fullName evidence="2">FkbM family methyltransferase</fullName>
    </submittedName>
</protein>
<dbReference type="PANTHER" id="PTHR34203:SF13">
    <property type="entry name" value="EXPRESSED PROTEIN"/>
    <property type="match status" value="1"/>
</dbReference>
<dbReference type="InterPro" id="IPR029063">
    <property type="entry name" value="SAM-dependent_MTases_sf"/>
</dbReference>
<sequence length="323" mass="36422">MLYQRLLEFHKSYRKLKNYSHISDNYWSSRLVEQNISPTQVELDAKTGKLLYKPFALHLTKDKQDFLLNAKLSNKAKALKKSGNARFEISDAEELILDIDGVRLIIETGQELEIAHEIFLLGIYNFVYDKPCVAIDIGMNTGFASLFFANRQNVEVVYSYEPFKATYEQALRNIALNPRLAGKIKAFDYGVGAREETITVEYDYKVKGSVGISGIDELWKSADSSSIARAELPIKPFSEIFTGILAAHPDKDIVAKIDCEGSEYGILDSLAENGQLEKIKIIMMEWHKQGPDPLVKHLQKAGFAIFSRLPLSDNVGTLYAVRT</sequence>
<dbReference type="InterPro" id="IPR006342">
    <property type="entry name" value="FkbM_mtfrase"/>
</dbReference>
<dbReference type="AlphaFoldDB" id="A0AAW9QTQ3"/>
<feature type="domain" description="Methyltransferase FkbM" evidence="1">
    <location>
        <begin position="136"/>
        <end position="298"/>
    </location>
</feature>
<reference evidence="2 3" key="1">
    <citation type="submission" date="2024-01" db="EMBL/GenBank/DDBJ databases">
        <title>Genomic insights into the taxonomy and metabolism of the cyanobacterium Pannus brasiliensis CCIBt3594.</title>
        <authorList>
            <person name="Machado M."/>
            <person name="Botero N.B."/>
            <person name="Andreote A.P.D."/>
            <person name="Feitosa A.M.T."/>
            <person name="Popin R."/>
            <person name="Sivonen K."/>
            <person name="Fiore M.F."/>
        </authorList>
    </citation>
    <scope>NUCLEOTIDE SEQUENCE [LARGE SCALE GENOMIC DNA]</scope>
    <source>
        <strain evidence="2 3">CCIBt3594</strain>
    </source>
</reference>
<evidence type="ECO:0000259" key="1">
    <source>
        <dbReference type="Pfam" id="PF05050"/>
    </source>
</evidence>
<name>A0AAW9QTQ3_9CHRO</name>
<keyword evidence="3" id="KW-1185">Reference proteome</keyword>
<dbReference type="SUPFAM" id="SSF53335">
    <property type="entry name" value="S-adenosyl-L-methionine-dependent methyltransferases"/>
    <property type="match status" value="1"/>
</dbReference>
<dbReference type="Proteomes" id="UP001328733">
    <property type="component" value="Unassembled WGS sequence"/>
</dbReference>
<dbReference type="PANTHER" id="PTHR34203">
    <property type="entry name" value="METHYLTRANSFERASE, FKBM FAMILY PROTEIN"/>
    <property type="match status" value="1"/>
</dbReference>
<gene>
    <name evidence="2" type="ORF">V0288_07155</name>
</gene>
<keyword evidence="2" id="KW-0489">Methyltransferase</keyword>
<proteinExistence type="predicted"/>
<dbReference type="InterPro" id="IPR052514">
    <property type="entry name" value="SAM-dependent_MTase"/>
</dbReference>
<evidence type="ECO:0000313" key="3">
    <source>
        <dbReference type="Proteomes" id="UP001328733"/>
    </source>
</evidence>
<dbReference type="Gene3D" id="3.40.50.150">
    <property type="entry name" value="Vaccinia Virus protein VP39"/>
    <property type="match status" value="1"/>
</dbReference>
<dbReference type="NCBIfam" id="TIGR01444">
    <property type="entry name" value="fkbM_fam"/>
    <property type="match status" value="1"/>
</dbReference>
<dbReference type="GO" id="GO:0032259">
    <property type="term" value="P:methylation"/>
    <property type="evidence" value="ECO:0007669"/>
    <property type="project" value="UniProtKB-KW"/>
</dbReference>
<accession>A0AAW9QTQ3</accession>
<comment type="caution">
    <text evidence="2">The sequence shown here is derived from an EMBL/GenBank/DDBJ whole genome shotgun (WGS) entry which is preliminary data.</text>
</comment>
<dbReference type="GO" id="GO:0008168">
    <property type="term" value="F:methyltransferase activity"/>
    <property type="evidence" value="ECO:0007669"/>
    <property type="project" value="UniProtKB-KW"/>
</dbReference>
<dbReference type="Pfam" id="PF05050">
    <property type="entry name" value="Methyltransf_21"/>
    <property type="match status" value="1"/>
</dbReference>
<keyword evidence="2" id="KW-0808">Transferase</keyword>
<organism evidence="2 3">
    <name type="scientific">Pannus brasiliensis CCIBt3594</name>
    <dbReference type="NCBI Taxonomy" id="1427578"/>
    <lineage>
        <taxon>Bacteria</taxon>
        <taxon>Bacillati</taxon>
        <taxon>Cyanobacteriota</taxon>
        <taxon>Cyanophyceae</taxon>
        <taxon>Oscillatoriophycideae</taxon>
        <taxon>Chroococcales</taxon>
        <taxon>Microcystaceae</taxon>
        <taxon>Pannus</taxon>
    </lineage>
</organism>